<dbReference type="InterPro" id="IPR029052">
    <property type="entry name" value="Metallo-depent_PP-like"/>
</dbReference>
<dbReference type="RefSeq" id="WP_128686648.1">
    <property type="nucleotide sequence ID" value="NZ_CP029684.2"/>
</dbReference>
<evidence type="ECO:0000313" key="4">
    <source>
        <dbReference type="EMBL" id="QAS70181.1"/>
    </source>
</evidence>
<dbReference type="EMBL" id="CP029684">
    <property type="protein sequence ID" value="QAS70181.1"/>
    <property type="molecule type" value="Genomic_DNA"/>
</dbReference>
<dbReference type="Proteomes" id="UP000286907">
    <property type="component" value="Chromosome"/>
</dbReference>
<accession>A0AAJ1VN30</accession>
<dbReference type="SUPFAM" id="SSF56300">
    <property type="entry name" value="Metallo-dependent phosphatases"/>
    <property type="match status" value="1"/>
</dbReference>
<evidence type="ECO:0000313" key="6">
    <source>
        <dbReference type="Proteomes" id="UP001167919"/>
    </source>
</evidence>
<gene>
    <name evidence="4" type="ORF">DLJ48_06415</name>
    <name evidence="3" type="ORF">EVC35_00475</name>
</gene>
<dbReference type="EMBL" id="SDWY01000001">
    <property type="protein sequence ID" value="MDN6899484.1"/>
    <property type="molecule type" value="Genomic_DNA"/>
</dbReference>
<evidence type="ECO:0000313" key="3">
    <source>
        <dbReference type="EMBL" id="MDN6899484.1"/>
    </source>
</evidence>
<evidence type="ECO:0000259" key="2">
    <source>
        <dbReference type="Pfam" id="PF12850"/>
    </source>
</evidence>
<comment type="similarity">
    <text evidence="1">Belongs to the metallophosphoesterase superfamily. YfcE family.</text>
</comment>
<dbReference type="Gene3D" id="3.60.21.10">
    <property type="match status" value="1"/>
</dbReference>
<keyword evidence="5" id="KW-1185">Reference proteome</keyword>
<dbReference type="InterPro" id="IPR024654">
    <property type="entry name" value="Calcineurin-like_PHP_lpxH"/>
</dbReference>
<evidence type="ECO:0000313" key="5">
    <source>
        <dbReference type="Proteomes" id="UP000286907"/>
    </source>
</evidence>
<reference evidence="4 5" key="1">
    <citation type="journal article" date="2019" name="Syst. Appl. Microbiol.">
        <title>Oenococcus sicerae sp. nov., isolated from French cider.</title>
        <authorList>
            <person name="Cousin F.J."/>
            <person name="Le Guellec R."/>
            <person name="Chagnot C."/>
            <person name="Goux D."/>
            <person name="Dalmasso M."/>
            <person name="Laplace J.M."/>
            <person name="Cretenet M."/>
        </authorList>
    </citation>
    <scope>NUCLEOTIDE SEQUENCE [LARGE SCALE GENOMIC DNA]</scope>
    <source>
        <strain evidence="4 5">UCMA 15228</strain>
    </source>
</reference>
<name>A0AAJ1VN30_9LACO</name>
<organism evidence="3 6">
    <name type="scientific">Oenococcus sicerae</name>
    <dbReference type="NCBI Taxonomy" id="2203724"/>
    <lineage>
        <taxon>Bacteria</taxon>
        <taxon>Bacillati</taxon>
        <taxon>Bacillota</taxon>
        <taxon>Bacilli</taxon>
        <taxon>Lactobacillales</taxon>
        <taxon>Lactobacillaceae</taxon>
        <taxon>Oenococcus</taxon>
    </lineage>
</organism>
<dbReference type="AlphaFoldDB" id="A0AAJ1VN30"/>
<reference evidence="3" key="2">
    <citation type="submission" date="2019-01" db="EMBL/GenBank/DDBJ databases">
        <title>Oenococcus sicerae UCMA17102.</title>
        <authorList>
            <person name="Cousin F.J."/>
            <person name="Le Guellec R."/>
            <person name="Cretenet M."/>
        </authorList>
    </citation>
    <scope>NUCLEOTIDE SEQUENCE</scope>
    <source>
        <strain evidence="3">UCMA17102</strain>
    </source>
</reference>
<feature type="domain" description="Calcineurin-like phosphoesterase" evidence="2">
    <location>
        <begin position="4"/>
        <end position="159"/>
    </location>
</feature>
<dbReference type="Pfam" id="PF12850">
    <property type="entry name" value="Metallophos_2"/>
    <property type="match status" value="1"/>
</dbReference>
<evidence type="ECO:0000256" key="1">
    <source>
        <dbReference type="ARBA" id="ARBA00008950"/>
    </source>
</evidence>
<protein>
    <submittedName>
        <fullName evidence="3">Metallophosphatase</fullName>
    </submittedName>
</protein>
<sequence length="204" mass="23335">MNFVTSDTHFFDAGLIGHPHFAPARQDFLQVNDMNEAIIEAWNKVVMPVDTVYHCGDVGVFYKNGSKEDMLAILNRLQGNIIFVKGNHDSHDFFKYLDANNYKTASGQPKFSFHDVGAYFKFDHRQYFLTHYPMIFGITTNSINLHGHIHHSSVDIKENINVGIDSSDFDYFSKEQCPAFGTPLSMKQVEFLVQAKADDFAKRR</sequence>
<dbReference type="Proteomes" id="UP001167919">
    <property type="component" value="Unassembled WGS sequence"/>
</dbReference>
<reference evidence="4" key="3">
    <citation type="submission" date="2020-01" db="EMBL/GenBank/DDBJ databases">
        <authorList>
            <person name="Cousin F.J."/>
            <person name="Le Guellec R."/>
            <person name="Cretenet M."/>
        </authorList>
    </citation>
    <scope>NUCLEOTIDE SEQUENCE</scope>
    <source>
        <strain evidence="4">UCMA 15228</strain>
    </source>
</reference>
<proteinExistence type="inferred from homology"/>